<feature type="non-terminal residue" evidence="1">
    <location>
        <position position="64"/>
    </location>
</feature>
<comment type="caution">
    <text evidence="1">The sequence shown here is derived from an EMBL/GenBank/DDBJ whole genome shotgun (WGS) entry which is preliminary data.</text>
</comment>
<dbReference type="Proteomes" id="UP000789920">
    <property type="component" value="Unassembled WGS sequence"/>
</dbReference>
<feature type="non-terminal residue" evidence="1">
    <location>
        <position position="1"/>
    </location>
</feature>
<proteinExistence type="predicted"/>
<organism evidence="1 2">
    <name type="scientific">Racocetra persica</name>
    <dbReference type="NCBI Taxonomy" id="160502"/>
    <lineage>
        <taxon>Eukaryota</taxon>
        <taxon>Fungi</taxon>
        <taxon>Fungi incertae sedis</taxon>
        <taxon>Mucoromycota</taxon>
        <taxon>Glomeromycotina</taxon>
        <taxon>Glomeromycetes</taxon>
        <taxon>Diversisporales</taxon>
        <taxon>Gigasporaceae</taxon>
        <taxon>Racocetra</taxon>
    </lineage>
</organism>
<name>A0ACA9S8L9_9GLOM</name>
<protein>
    <submittedName>
        <fullName evidence="1">31766_t:CDS:1</fullName>
    </submittedName>
</protein>
<keyword evidence="2" id="KW-1185">Reference proteome</keyword>
<accession>A0ACA9S8L9</accession>
<dbReference type="EMBL" id="CAJVQC010101591">
    <property type="protein sequence ID" value="CAG8831510.1"/>
    <property type="molecule type" value="Genomic_DNA"/>
</dbReference>
<evidence type="ECO:0000313" key="1">
    <source>
        <dbReference type="EMBL" id="CAG8831510.1"/>
    </source>
</evidence>
<gene>
    <name evidence="1" type="ORF">RPERSI_LOCUS28168</name>
</gene>
<reference evidence="1" key="1">
    <citation type="submission" date="2021-06" db="EMBL/GenBank/DDBJ databases">
        <authorList>
            <person name="Kallberg Y."/>
            <person name="Tangrot J."/>
            <person name="Rosling A."/>
        </authorList>
    </citation>
    <scope>NUCLEOTIDE SEQUENCE</scope>
    <source>
        <strain evidence="1">MA461A</strain>
    </source>
</reference>
<sequence>RDINVNPHLWTDKFSLVPFTDPNGKPYWTKDYNFIPNDKSQKMFTPPQGGNKHADLIYADGIDK</sequence>
<evidence type="ECO:0000313" key="2">
    <source>
        <dbReference type="Proteomes" id="UP000789920"/>
    </source>
</evidence>